<dbReference type="PANTHER" id="PTHR23502">
    <property type="entry name" value="MAJOR FACILITATOR SUPERFAMILY"/>
    <property type="match status" value="1"/>
</dbReference>
<sequence>MAFGILEDEHLDSVPGTSLLSDYRHQTKIGHAASLKRGIGNQSYIILVPQPTDDPNEPLNWPKWKKEACFWTLSFATTLCGALSPLVGAGYVLLSMQFHVSVDEVASSFGALLLGLGCFMIVQNVLAVKFGHRIVYLGSVFLMFISCVWCALSPSLASIRASRVFQGFGMSSLQCLVPATIEQIYFVHERGSRSVIWNFCLMAGITLGPLLYSYVIKNMSWQMGFWFITIPLGLAGLLVFFFVPETSYASHENHMLRPSTHSQKNSLEDVGSPVGASSQSDEAPCPPIKSYASQLKIWNGTFNDADITTLFFRPFPLLLSPITWFIFVSYCMQTVWLSLMPICSSTIFTIEYNFNATQIGLTNLGGIVGIVLATFISGPLTDWGTVWMSKHNKGVYEPEFRIVFMSTMLFGVFGYAGWAVINSTFRSWYNAKHALDRSSRLYSYGQLQHGSIGISSSDVPLGHT</sequence>
<feature type="transmembrane region" description="Helical" evidence="6">
    <location>
        <begin position="400"/>
        <end position="421"/>
    </location>
</feature>
<comment type="subcellular location">
    <subcellularLocation>
        <location evidence="1">Membrane</location>
        <topology evidence="1">Multi-pass membrane protein</topology>
    </subcellularLocation>
</comment>
<evidence type="ECO:0000256" key="6">
    <source>
        <dbReference type="SAM" id="Phobius"/>
    </source>
</evidence>
<feature type="transmembrane region" description="Helical" evidence="6">
    <location>
        <begin position="105"/>
        <end position="122"/>
    </location>
</feature>
<feature type="transmembrane region" description="Helical" evidence="6">
    <location>
        <begin position="360"/>
        <end position="380"/>
    </location>
</feature>
<dbReference type="Proteomes" id="UP000521872">
    <property type="component" value="Unassembled WGS sequence"/>
</dbReference>
<evidence type="ECO:0000313" key="9">
    <source>
        <dbReference type="Proteomes" id="UP000521872"/>
    </source>
</evidence>
<keyword evidence="9" id="KW-1185">Reference proteome</keyword>
<feature type="transmembrane region" description="Helical" evidence="6">
    <location>
        <begin position="195"/>
        <end position="216"/>
    </location>
</feature>
<dbReference type="Gene3D" id="1.20.1250.20">
    <property type="entry name" value="MFS general substrate transporter like domains"/>
    <property type="match status" value="1"/>
</dbReference>
<dbReference type="SUPFAM" id="SSF103473">
    <property type="entry name" value="MFS general substrate transporter"/>
    <property type="match status" value="1"/>
</dbReference>
<keyword evidence="4 6" id="KW-0472">Membrane</keyword>
<feature type="transmembrane region" description="Helical" evidence="6">
    <location>
        <begin position="134"/>
        <end position="157"/>
    </location>
</feature>
<dbReference type="PANTHER" id="PTHR23502:SF4">
    <property type="entry name" value="MAJOR FACILITATOR SUPERFAMILY (MFS) PROFILE DOMAIN-CONTAINING PROTEIN-RELATED"/>
    <property type="match status" value="1"/>
</dbReference>
<feature type="domain" description="Major facilitator superfamily (MFS) profile" evidence="7">
    <location>
        <begin position="69"/>
        <end position="464"/>
    </location>
</feature>
<reference evidence="8 9" key="1">
    <citation type="submission" date="2019-12" db="EMBL/GenBank/DDBJ databases">
        <authorList>
            <person name="Floudas D."/>
            <person name="Bentzer J."/>
            <person name="Ahren D."/>
            <person name="Johansson T."/>
            <person name="Persson P."/>
            <person name="Tunlid A."/>
        </authorList>
    </citation>
    <scope>NUCLEOTIDE SEQUENCE [LARGE SCALE GENOMIC DNA]</scope>
    <source>
        <strain evidence="8 9">CBS 102.39</strain>
    </source>
</reference>
<dbReference type="InterPro" id="IPR011701">
    <property type="entry name" value="MFS"/>
</dbReference>
<feature type="transmembrane region" description="Helical" evidence="6">
    <location>
        <begin position="223"/>
        <end position="243"/>
    </location>
</feature>
<dbReference type="InterPro" id="IPR020846">
    <property type="entry name" value="MFS_dom"/>
</dbReference>
<dbReference type="AlphaFoldDB" id="A0A8H4VKT4"/>
<dbReference type="PROSITE" id="PS50850">
    <property type="entry name" value="MFS"/>
    <property type="match status" value="1"/>
</dbReference>
<feature type="transmembrane region" description="Helical" evidence="6">
    <location>
        <begin position="322"/>
        <end position="348"/>
    </location>
</feature>
<evidence type="ECO:0000256" key="4">
    <source>
        <dbReference type="ARBA" id="ARBA00023136"/>
    </source>
</evidence>
<dbReference type="Pfam" id="PF07690">
    <property type="entry name" value="MFS_1"/>
    <property type="match status" value="1"/>
</dbReference>
<keyword evidence="2 6" id="KW-0812">Transmembrane</keyword>
<organism evidence="8 9">
    <name type="scientific">Agrocybe pediades</name>
    <dbReference type="NCBI Taxonomy" id="84607"/>
    <lineage>
        <taxon>Eukaryota</taxon>
        <taxon>Fungi</taxon>
        <taxon>Dikarya</taxon>
        <taxon>Basidiomycota</taxon>
        <taxon>Agaricomycotina</taxon>
        <taxon>Agaricomycetes</taxon>
        <taxon>Agaricomycetidae</taxon>
        <taxon>Agaricales</taxon>
        <taxon>Agaricineae</taxon>
        <taxon>Strophariaceae</taxon>
        <taxon>Agrocybe</taxon>
    </lineage>
</organism>
<comment type="caution">
    <text evidence="8">The sequence shown here is derived from an EMBL/GenBank/DDBJ whole genome shotgun (WGS) entry which is preliminary data.</text>
</comment>
<evidence type="ECO:0000256" key="2">
    <source>
        <dbReference type="ARBA" id="ARBA00022692"/>
    </source>
</evidence>
<dbReference type="EMBL" id="JAACJL010000057">
    <property type="protein sequence ID" value="KAF4611519.1"/>
    <property type="molecule type" value="Genomic_DNA"/>
</dbReference>
<name>A0A8H4VKT4_9AGAR</name>
<dbReference type="InterPro" id="IPR036259">
    <property type="entry name" value="MFS_trans_sf"/>
</dbReference>
<feature type="region of interest" description="Disordered" evidence="5">
    <location>
        <begin position="258"/>
        <end position="284"/>
    </location>
</feature>
<evidence type="ECO:0000256" key="3">
    <source>
        <dbReference type="ARBA" id="ARBA00022989"/>
    </source>
</evidence>
<evidence type="ECO:0000256" key="1">
    <source>
        <dbReference type="ARBA" id="ARBA00004141"/>
    </source>
</evidence>
<dbReference type="GO" id="GO:0005886">
    <property type="term" value="C:plasma membrane"/>
    <property type="evidence" value="ECO:0007669"/>
    <property type="project" value="TreeGrafter"/>
</dbReference>
<accession>A0A8H4VKT4</accession>
<evidence type="ECO:0000259" key="7">
    <source>
        <dbReference type="PROSITE" id="PS50850"/>
    </source>
</evidence>
<feature type="transmembrane region" description="Helical" evidence="6">
    <location>
        <begin position="68"/>
        <end position="93"/>
    </location>
</feature>
<evidence type="ECO:0000313" key="8">
    <source>
        <dbReference type="EMBL" id="KAF4611519.1"/>
    </source>
</evidence>
<protein>
    <recommendedName>
        <fullName evidence="7">Major facilitator superfamily (MFS) profile domain-containing protein</fullName>
    </recommendedName>
</protein>
<proteinExistence type="predicted"/>
<evidence type="ECO:0000256" key="5">
    <source>
        <dbReference type="SAM" id="MobiDB-lite"/>
    </source>
</evidence>
<keyword evidence="3 6" id="KW-1133">Transmembrane helix</keyword>
<gene>
    <name evidence="8" type="ORF">D9613_004112</name>
</gene>
<dbReference type="GO" id="GO:0022857">
    <property type="term" value="F:transmembrane transporter activity"/>
    <property type="evidence" value="ECO:0007669"/>
    <property type="project" value="InterPro"/>
</dbReference>